<dbReference type="GeneTree" id="ENSGT00940000157963"/>
<keyword evidence="14" id="KW-1185">Reference proteome</keyword>
<keyword evidence="5" id="KW-0732">Signal</keyword>
<dbReference type="Gene3D" id="3.10.250.10">
    <property type="entry name" value="SRCR-like domain"/>
    <property type="match status" value="2"/>
</dbReference>
<reference evidence="13" key="2">
    <citation type="submission" date="2025-09" db="UniProtKB">
        <authorList>
            <consortium name="Ensembl"/>
        </authorList>
    </citation>
    <scope>IDENTIFICATION</scope>
</reference>
<evidence type="ECO:0000256" key="9">
    <source>
        <dbReference type="ARBA" id="ARBA00023157"/>
    </source>
</evidence>
<dbReference type="AlphaFoldDB" id="A0A3Q0R604"/>
<reference evidence="13" key="1">
    <citation type="submission" date="2025-08" db="UniProtKB">
        <authorList>
            <consortium name="Ensembl"/>
        </authorList>
    </citation>
    <scope>IDENTIFICATION</scope>
</reference>
<dbReference type="FunFam" id="3.10.250.10:FF:000016">
    <property type="entry name" value="Scavenger receptor cysteine-rich protein type 12"/>
    <property type="match status" value="1"/>
</dbReference>
<evidence type="ECO:0000313" key="14">
    <source>
        <dbReference type="Proteomes" id="UP000261340"/>
    </source>
</evidence>
<dbReference type="Pfam" id="PF00530">
    <property type="entry name" value="SRCR"/>
    <property type="match status" value="1"/>
</dbReference>
<feature type="domain" description="SRCR" evidence="12">
    <location>
        <begin position="71"/>
        <end position="169"/>
    </location>
</feature>
<feature type="disulfide bond" evidence="11">
    <location>
        <begin position="138"/>
        <end position="148"/>
    </location>
</feature>
<evidence type="ECO:0000256" key="2">
    <source>
        <dbReference type="ARBA" id="ARBA00004613"/>
    </source>
</evidence>
<evidence type="ECO:0000256" key="8">
    <source>
        <dbReference type="ARBA" id="ARBA00023136"/>
    </source>
</evidence>
<dbReference type="SUPFAM" id="SSF56487">
    <property type="entry name" value="SRCR-like"/>
    <property type="match status" value="2"/>
</dbReference>
<proteinExistence type="predicted"/>
<dbReference type="PANTHER" id="PTHR48071:SF15">
    <property type="entry name" value="SRCR DOMAIN-CONTAINING PROTEIN"/>
    <property type="match status" value="1"/>
</dbReference>
<dbReference type="Proteomes" id="UP000261340">
    <property type="component" value="Unplaced"/>
</dbReference>
<dbReference type="STRING" id="61819.ENSACIP00000005353"/>
<organism evidence="13 14">
    <name type="scientific">Amphilophus citrinellus</name>
    <name type="common">Midas cichlid</name>
    <name type="synonym">Cichlasoma citrinellum</name>
    <dbReference type="NCBI Taxonomy" id="61819"/>
    <lineage>
        <taxon>Eukaryota</taxon>
        <taxon>Metazoa</taxon>
        <taxon>Chordata</taxon>
        <taxon>Craniata</taxon>
        <taxon>Vertebrata</taxon>
        <taxon>Euteleostomi</taxon>
        <taxon>Actinopterygii</taxon>
        <taxon>Neopterygii</taxon>
        <taxon>Teleostei</taxon>
        <taxon>Neoteleostei</taxon>
        <taxon>Acanthomorphata</taxon>
        <taxon>Ovalentaria</taxon>
        <taxon>Cichlomorphae</taxon>
        <taxon>Cichliformes</taxon>
        <taxon>Cichlidae</taxon>
        <taxon>New World cichlids</taxon>
        <taxon>Cichlasomatinae</taxon>
        <taxon>Heroini</taxon>
        <taxon>Amphilophus</taxon>
    </lineage>
</organism>
<dbReference type="PRINTS" id="PR00258">
    <property type="entry name" value="SPERACTRCPTR"/>
</dbReference>
<sequence length="282" mass="31237">GRPERGQGGCSWTARLMVWTKSCFILMVSLIFSSGVRAERKHNSAGKHRPPRKIKTLHQRESLTLIFFDDVRLVGGASRCAGILEVKHLGDWRPVDFFNWTLKAPAVVCEHLDCGSALTFRRRPQHPASVWKIKPDCCGGHESALLDCRSSGSARTSCSPGKAVGLTCSEPADVRFVPGASRCSDGIEVNVGKWRRVLINAHTLKQLFALCEHLDCGFFKSKGSFRAGPQAVSHEWLIKLDCTETGSPLRECLSFSNFYISPNVFPFNHLTCSGKHVKIQLT</sequence>
<evidence type="ECO:0000256" key="7">
    <source>
        <dbReference type="ARBA" id="ARBA00022989"/>
    </source>
</evidence>
<comment type="caution">
    <text evidence="11">Lacks conserved residue(s) required for the propagation of feature annotation.</text>
</comment>
<keyword evidence="4" id="KW-0812">Transmembrane</keyword>
<keyword evidence="8" id="KW-0472">Membrane</keyword>
<keyword evidence="10" id="KW-0325">Glycoprotein</keyword>
<evidence type="ECO:0000256" key="1">
    <source>
        <dbReference type="ARBA" id="ARBA00004167"/>
    </source>
</evidence>
<protein>
    <recommendedName>
        <fullName evidence="12">SRCR domain-containing protein</fullName>
    </recommendedName>
</protein>
<feature type="domain" description="SRCR" evidence="12">
    <location>
        <begin position="174"/>
        <end position="282"/>
    </location>
</feature>
<evidence type="ECO:0000256" key="10">
    <source>
        <dbReference type="ARBA" id="ARBA00023180"/>
    </source>
</evidence>
<evidence type="ECO:0000313" key="13">
    <source>
        <dbReference type="Ensembl" id="ENSACIP00000005353.1"/>
    </source>
</evidence>
<keyword evidence="6" id="KW-0677">Repeat</keyword>
<dbReference type="SMART" id="SM00202">
    <property type="entry name" value="SR"/>
    <property type="match status" value="1"/>
</dbReference>
<evidence type="ECO:0000256" key="11">
    <source>
        <dbReference type="PROSITE-ProRule" id="PRU00196"/>
    </source>
</evidence>
<dbReference type="GO" id="GO:0031638">
    <property type="term" value="P:zymogen activation"/>
    <property type="evidence" value="ECO:0007669"/>
    <property type="project" value="TreeGrafter"/>
</dbReference>
<keyword evidence="9 11" id="KW-1015">Disulfide bond</keyword>
<evidence type="ECO:0000256" key="5">
    <source>
        <dbReference type="ARBA" id="ARBA00022729"/>
    </source>
</evidence>
<evidence type="ECO:0000256" key="6">
    <source>
        <dbReference type="ARBA" id="ARBA00022737"/>
    </source>
</evidence>
<comment type="subcellular location">
    <subcellularLocation>
        <location evidence="1">Membrane</location>
        <topology evidence="1">Single-pass membrane protein</topology>
    </subcellularLocation>
    <subcellularLocation>
        <location evidence="2">Secreted</location>
    </subcellularLocation>
</comment>
<keyword evidence="3" id="KW-0964">Secreted</keyword>
<dbReference type="GO" id="GO:0005886">
    <property type="term" value="C:plasma membrane"/>
    <property type="evidence" value="ECO:0007669"/>
    <property type="project" value="TreeGrafter"/>
</dbReference>
<accession>A0A3Q0R604</accession>
<keyword evidence="7" id="KW-1133">Transmembrane helix</keyword>
<evidence type="ECO:0000256" key="3">
    <source>
        <dbReference type="ARBA" id="ARBA00022525"/>
    </source>
</evidence>
<dbReference type="GO" id="GO:0004252">
    <property type="term" value="F:serine-type endopeptidase activity"/>
    <property type="evidence" value="ECO:0007669"/>
    <property type="project" value="TreeGrafter"/>
</dbReference>
<dbReference type="Ensembl" id="ENSACIT00000005518.1">
    <property type="protein sequence ID" value="ENSACIP00000005353.1"/>
    <property type="gene ID" value="ENSACIG00000004227.1"/>
</dbReference>
<name>A0A3Q0R604_AMPCI</name>
<dbReference type="PROSITE" id="PS50287">
    <property type="entry name" value="SRCR_2"/>
    <property type="match status" value="2"/>
</dbReference>
<feature type="disulfide bond" evidence="11">
    <location>
        <begin position="242"/>
        <end position="252"/>
    </location>
</feature>
<dbReference type="InterPro" id="IPR036772">
    <property type="entry name" value="SRCR-like_dom_sf"/>
</dbReference>
<evidence type="ECO:0000259" key="12">
    <source>
        <dbReference type="PROSITE" id="PS50287"/>
    </source>
</evidence>
<dbReference type="GO" id="GO:0005615">
    <property type="term" value="C:extracellular space"/>
    <property type="evidence" value="ECO:0007669"/>
    <property type="project" value="TreeGrafter"/>
</dbReference>
<dbReference type="InterPro" id="IPR001190">
    <property type="entry name" value="SRCR"/>
</dbReference>
<dbReference type="PANTHER" id="PTHR48071">
    <property type="entry name" value="SRCR DOMAIN-CONTAINING PROTEIN"/>
    <property type="match status" value="1"/>
</dbReference>
<evidence type="ECO:0000256" key="4">
    <source>
        <dbReference type="ARBA" id="ARBA00022692"/>
    </source>
</evidence>